<dbReference type="InterPro" id="IPR016709">
    <property type="entry name" value="HadA-like"/>
</dbReference>
<evidence type="ECO:0000313" key="3">
    <source>
        <dbReference type="Proteomes" id="UP000752292"/>
    </source>
</evidence>
<dbReference type="Proteomes" id="UP000752292">
    <property type="component" value="Unassembled WGS sequence"/>
</dbReference>
<name>A0A933E8A1_UNCTE</name>
<dbReference type="CDD" id="cd03441">
    <property type="entry name" value="R_hydratase_like"/>
    <property type="match status" value="1"/>
</dbReference>
<proteinExistence type="predicted"/>
<accession>A0A933E8A1</accession>
<sequence length="156" mass="17690">MPLDPAVLKREFPPFEFRVERGKIREYALVLGLQDPVHTDPEAARASGYPDVVAPPTFTRQFWHENPGNDPMPHLGYDPKRRLHGEQEFEYFKPLVAGMVLRGRNAIVSHEEKPGKRGGMMTFVVIETRFTDEKGELVQLARRTLIETAAPPKAEG</sequence>
<dbReference type="Pfam" id="PF13452">
    <property type="entry name" value="FAS1_DH_region"/>
    <property type="match status" value="1"/>
</dbReference>
<dbReference type="InterPro" id="IPR039569">
    <property type="entry name" value="FAS1-like_DH_region"/>
</dbReference>
<feature type="domain" description="FAS1-like dehydratase" evidence="1">
    <location>
        <begin position="10"/>
        <end position="138"/>
    </location>
</feature>
<comment type="caution">
    <text evidence="2">The sequence shown here is derived from an EMBL/GenBank/DDBJ whole genome shotgun (WGS) entry which is preliminary data.</text>
</comment>
<dbReference type="Gene3D" id="3.10.129.10">
    <property type="entry name" value="Hotdog Thioesterase"/>
    <property type="match status" value="1"/>
</dbReference>
<dbReference type="EMBL" id="JACQRX010000320">
    <property type="protein sequence ID" value="MBI4252262.1"/>
    <property type="molecule type" value="Genomic_DNA"/>
</dbReference>
<dbReference type="SUPFAM" id="SSF54637">
    <property type="entry name" value="Thioesterase/thiol ester dehydrase-isomerase"/>
    <property type="match status" value="1"/>
</dbReference>
<evidence type="ECO:0000259" key="1">
    <source>
        <dbReference type="Pfam" id="PF13452"/>
    </source>
</evidence>
<gene>
    <name evidence="2" type="ORF">HY618_07360</name>
</gene>
<evidence type="ECO:0000313" key="2">
    <source>
        <dbReference type="EMBL" id="MBI4252262.1"/>
    </source>
</evidence>
<reference evidence="2" key="1">
    <citation type="submission" date="2020-07" db="EMBL/GenBank/DDBJ databases">
        <title>Huge and variable diversity of episymbiotic CPR bacteria and DPANN archaea in groundwater ecosystems.</title>
        <authorList>
            <person name="He C.Y."/>
            <person name="Keren R."/>
            <person name="Whittaker M."/>
            <person name="Farag I.F."/>
            <person name="Doudna J."/>
            <person name="Cate J.H.D."/>
            <person name="Banfield J.F."/>
        </authorList>
    </citation>
    <scope>NUCLEOTIDE SEQUENCE</scope>
    <source>
        <strain evidence="2">NC_groundwater_1370_Ag_S-0.2um_69_93</strain>
    </source>
</reference>
<protein>
    <submittedName>
        <fullName evidence="2">MaoC family dehydratase N-terminal domain-containing protein</fullName>
    </submittedName>
</protein>
<dbReference type="PIRSF" id="PIRSF018072">
    <property type="entry name" value="UCP018072"/>
    <property type="match status" value="1"/>
</dbReference>
<dbReference type="AlphaFoldDB" id="A0A933E8A1"/>
<dbReference type="InterPro" id="IPR029069">
    <property type="entry name" value="HotDog_dom_sf"/>
</dbReference>
<organism evidence="2 3">
    <name type="scientific">Tectimicrobiota bacterium</name>
    <dbReference type="NCBI Taxonomy" id="2528274"/>
    <lineage>
        <taxon>Bacteria</taxon>
        <taxon>Pseudomonadati</taxon>
        <taxon>Nitrospinota/Tectimicrobiota group</taxon>
        <taxon>Candidatus Tectimicrobiota</taxon>
    </lineage>
</organism>